<dbReference type="Pfam" id="PF02872">
    <property type="entry name" value="5_nucleotid_C"/>
    <property type="match status" value="1"/>
</dbReference>
<dbReference type="GO" id="GO:0016787">
    <property type="term" value="F:hydrolase activity"/>
    <property type="evidence" value="ECO:0007669"/>
    <property type="project" value="InterPro"/>
</dbReference>
<dbReference type="InterPro" id="IPR008334">
    <property type="entry name" value="5'-Nucleotdase_C"/>
</dbReference>
<comment type="caution">
    <text evidence="2">The sequence shown here is derived from an EMBL/GenBank/DDBJ whole genome shotgun (WGS) entry which is preliminary data.</text>
</comment>
<dbReference type="PANTHER" id="PTHR11575">
    <property type="entry name" value="5'-NUCLEOTIDASE-RELATED"/>
    <property type="match status" value="1"/>
</dbReference>
<protein>
    <recommendedName>
        <fullName evidence="1">5'-Nucleotidase C-terminal domain-containing protein</fullName>
    </recommendedName>
</protein>
<dbReference type="Gene3D" id="3.90.780.10">
    <property type="entry name" value="5'-Nucleotidase, C-terminal domain"/>
    <property type="match status" value="1"/>
</dbReference>
<feature type="domain" description="5'-Nucleotidase C-terminal" evidence="1">
    <location>
        <begin position="74"/>
        <end position="207"/>
    </location>
</feature>
<dbReference type="InterPro" id="IPR006179">
    <property type="entry name" value="5_nucleotidase/apyrase"/>
</dbReference>
<gene>
    <name evidence="2" type="ORF">ESB13_20095</name>
</gene>
<dbReference type="Proteomes" id="UP000290545">
    <property type="component" value="Unassembled WGS sequence"/>
</dbReference>
<reference evidence="2 3" key="1">
    <citation type="submission" date="2019-01" db="EMBL/GenBank/DDBJ databases">
        <title>Filimonas sp. strain TTM-71.</title>
        <authorList>
            <person name="Chen W.-M."/>
        </authorList>
    </citation>
    <scope>NUCLEOTIDE SEQUENCE [LARGE SCALE GENOMIC DNA]</scope>
    <source>
        <strain evidence="2 3">TTM-71</strain>
    </source>
</reference>
<proteinExistence type="predicted"/>
<dbReference type="PROSITE" id="PS51257">
    <property type="entry name" value="PROKAR_LIPOPROTEIN"/>
    <property type="match status" value="1"/>
</dbReference>
<dbReference type="PANTHER" id="PTHR11575:SF24">
    <property type="entry name" value="5'-NUCLEOTIDASE"/>
    <property type="match status" value="1"/>
</dbReference>
<organism evidence="2 3">
    <name type="scientific">Filimonas effusa</name>
    <dbReference type="NCBI Taxonomy" id="2508721"/>
    <lineage>
        <taxon>Bacteria</taxon>
        <taxon>Pseudomonadati</taxon>
        <taxon>Bacteroidota</taxon>
        <taxon>Chitinophagia</taxon>
        <taxon>Chitinophagales</taxon>
        <taxon>Chitinophagaceae</taxon>
        <taxon>Filimonas</taxon>
    </lineage>
</organism>
<accession>A0A4Q1D0P7</accession>
<dbReference type="GO" id="GO:0009166">
    <property type="term" value="P:nucleotide catabolic process"/>
    <property type="evidence" value="ECO:0007669"/>
    <property type="project" value="InterPro"/>
</dbReference>
<dbReference type="RefSeq" id="WP_129005496.1">
    <property type="nucleotide sequence ID" value="NZ_SDHZ01000004.1"/>
</dbReference>
<name>A0A4Q1D0P7_9BACT</name>
<sequence length="249" mass="27403">MNKTRFITAIAAIGIVATACGTPKNNTIKLAYKDYDIGKTYVPDTGIQSLLIPYRDSVDKAMGKIIGQVTAPLKKKAPESELGNFMADVMRYMAAKKFGKTVDVAVVNYDGIRADLPQGQITLRNIYELMPFDNIIVLQEVKGAVLKTFLDHIAARGGWPLSGASMQIQNHKAVNILVNGKPIDENVVYIVANSDYVANGGDNCDMLRPLPQQNTGYLYRDALIQYVEELTAQHKPIQSAIENRVTNVK</sequence>
<evidence type="ECO:0000259" key="1">
    <source>
        <dbReference type="Pfam" id="PF02872"/>
    </source>
</evidence>
<evidence type="ECO:0000313" key="3">
    <source>
        <dbReference type="Proteomes" id="UP000290545"/>
    </source>
</evidence>
<dbReference type="InterPro" id="IPR036907">
    <property type="entry name" value="5'-Nucleotdase_C_sf"/>
</dbReference>
<dbReference type="AlphaFoldDB" id="A0A4Q1D0P7"/>
<evidence type="ECO:0000313" key="2">
    <source>
        <dbReference type="EMBL" id="RXK81242.1"/>
    </source>
</evidence>
<keyword evidence="3" id="KW-1185">Reference proteome</keyword>
<dbReference type="EMBL" id="SDHZ01000004">
    <property type="protein sequence ID" value="RXK81242.1"/>
    <property type="molecule type" value="Genomic_DNA"/>
</dbReference>
<dbReference type="SUPFAM" id="SSF55816">
    <property type="entry name" value="5'-nucleotidase (syn. UDP-sugar hydrolase), C-terminal domain"/>
    <property type="match status" value="1"/>
</dbReference>
<dbReference type="OrthoDB" id="4762412at2"/>